<evidence type="ECO:0000313" key="3">
    <source>
        <dbReference type="Proteomes" id="UP000008866"/>
    </source>
</evidence>
<name>D4AZJ5_ARTBC</name>
<evidence type="ECO:0000313" key="2">
    <source>
        <dbReference type="EMBL" id="EFE31465.1"/>
    </source>
</evidence>
<protein>
    <submittedName>
        <fullName evidence="2">Uncharacterized protein</fullName>
    </submittedName>
</protein>
<organism evidence="2 3">
    <name type="scientific">Arthroderma benhamiae (strain ATCC MYA-4681 / CBS 112371)</name>
    <name type="common">Trichophyton mentagrophytes</name>
    <dbReference type="NCBI Taxonomy" id="663331"/>
    <lineage>
        <taxon>Eukaryota</taxon>
        <taxon>Fungi</taxon>
        <taxon>Dikarya</taxon>
        <taxon>Ascomycota</taxon>
        <taxon>Pezizomycotina</taxon>
        <taxon>Eurotiomycetes</taxon>
        <taxon>Eurotiomycetidae</taxon>
        <taxon>Onygenales</taxon>
        <taxon>Arthrodermataceae</taxon>
        <taxon>Trichophyton</taxon>
    </lineage>
</organism>
<dbReference type="AlphaFoldDB" id="D4AZJ5"/>
<feature type="region of interest" description="Disordered" evidence="1">
    <location>
        <begin position="207"/>
        <end position="240"/>
    </location>
</feature>
<gene>
    <name evidence="2" type="ORF">ARB_01613</name>
</gene>
<feature type="compositionally biased region" description="Polar residues" evidence="1">
    <location>
        <begin position="209"/>
        <end position="240"/>
    </location>
</feature>
<dbReference type="Proteomes" id="UP000008866">
    <property type="component" value="Unassembled WGS sequence"/>
</dbReference>
<dbReference type="KEGG" id="abe:ARB_01613"/>
<comment type="caution">
    <text evidence="2">The sequence shown here is derived from an EMBL/GenBank/DDBJ whole genome shotgun (WGS) entry which is preliminary data.</text>
</comment>
<dbReference type="EMBL" id="ABSU01000021">
    <property type="protein sequence ID" value="EFE31465.1"/>
    <property type="molecule type" value="Genomic_DNA"/>
</dbReference>
<accession>D4AZJ5</accession>
<evidence type="ECO:0000256" key="1">
    <source>
        <dbReference type="SAM" id="MobiDB-lite"/>
    </source>
</evidence>
<dbReference type="GeneID" id="9519592"/>
<dbReference type="STRING" id="663331.D4AZJ5"/>
<reference evidence="3" key="1">
    <citation type="journal article" date="2011" name="Genome Biol.">
        <title>Comparative and functional genomics provide insights into the pathogenicity of dermatophytic fungi.</title>
        <authorList>
            <person name="Burmester A."/>
            <person name="Shelest E."/>
            <person name="Gloeckner G."/>
            <person name="Heddergott C."/>
            <person name="Schindler S."/>
            <person name="Staib P."/>
            <person name="Heidel A."/>
            <person name="Felder M."/>
            <person name="Petzold A."/>
            <person name="Szafranski K."/>
            <person name="Feuermann M."/>
            <person name="Pedruzzi I."/>
            <person name="Priebe S."/>
            <person name="Groth M."/>
            <person name="Winkler R."/>
            <person name="Li W."/>
            <person name="Kniemeyer O."/>
            <person name="Schroeckh V."/>
            <person name="Hertweck C."/>
            <person name="Hube B."/>
            <person name="White T.C."/>
            <person name="Platzer M."/>
            <person name="Guthke R."/>
            <person name="Heitman J."/>
            <person name="Woestemeyer J."/>
            <person name="Zipfel P.F."/>
            <person name="Monod M."/>
            <person name="Brakhage A.A."/>
        </authorList>
    </citation>
    <scope>NUCLEOTIDE SEQUENCE [LARGE SCALE GENOMIC DNA]</scope>
    <source>
        <strain evidence="3">ATCC MYA-4681 / CBS 112371</strain>
    </source>
</reference>
<sequence>MLYKSIDLGSTIHMQKDHEIQLYISSSVQIAQPNDSPCLEELSIENLRRQDVWASWGSNSTIQINISVKIQTLLATKVSIPGTLRTISELLTLPSVWSVYGLDATQDGKIHQNETNTLNITLQARPTRDQATSCELNKIPTSLSALLDGNPHIQPPAEIPTIFVHDINIQLVFSNGSSSPVLLPESGDNYNGPLNVLLSDSDGWESLDDSTPFSSQESTSTCFSGNSNYESSTHESPVSGSHNISHIRSIISLLNAGLLNLLNIPSSDTRSVRSMPSNGHQISLAELSPVIFSPGYKIAMFQRLSFVPLVIKGMASIIRSMDSKRCESTTSKICDIYRFKSYTAGFRTAPASSGIRDMLRYILWVQTQNSLYSANKKARRSHLFATAASKQQGILGCPANTLRKADSVEAPVAISGCPDSDWHIFEDEEDDILLTDEAYSEEQEEWYKSPSLSESIINNDGFRFITTPEIAGMMLDQDGILSSSPCLLAEVDIGPILERPGEEHDCDTGIPMDPGAGNDPTMEILQSSSPIILPLSASQGSPCTDDTDRSEELDTLPRLDSSDVEMMLL</sequence>
<keyword evidence="3" id="KW-1185">Reference proteome</keyword>
<dbReference type="RefSeq" id="XP_003012105.1">
    <property type="nucleotide sequence ID" value="XM_003012059.1"/>
</dbReference>
<proteinExistence type="predicted"/>
<dbReference type="OMA" id="RYILWVQ"/>
<dbReference type="eggNOG" id="ENOG502SZNV">
    <property type="taxonomic scope" value="Eukaryota"/>
</dbReference>
<dbReference type="HOGENOM" id="CLU_503404_0_0_1"/>